<protein>
    <submittedName>
        <fullName evidence="2">Uncharacterized protein</fullName>
    </submittedName>
</protein>
<evidence type="ECO:0000256" key="1">
    <source>
        <dbReference type="SAM" id="MobiDB-lite"/>
    </source>
</evidence>
<dbReference type="OrthoDB" id="2220023at2759"/>
<dbReference type="GeneID" id="29004260"/>
<dbReference type="AlphaFoldDB" id="A0A162TTA3"/>
<dbReference type="EMBL" id="KV440991">
    <property type="protein sequence ID" value="OAD69623.1"/>
    <property type="molecule type" value="Genomic_DNA"/>
</dbReference>
<keyword evidence="3" id="KW-1185">Reference proteome</keyword>
<evidence type="ECO:0000313" key="3">
    <source>
        <dbReference type="Proteomes" id="UP000077315"/>
    </source>
</evidence>
<proteinExistence type="predicted"/>
<name>A0A162TTA3_PHYB8</name>
<evidence type="ECO:0000313" key="2">
    <source>
        <dbReference type="EMBL" id="OAD69623.1"/>
    </source>
</evidence>
<dbReference type="VEuPathDB" id="FungiDB:PHYBLDRAFT_78310"/>
<organism evidence="2 3">
    <name type="scientific">Phycomyces blakesleeanus (strain ATCC 8743b / DSM 1359 / FGSC 10004 / NBRC 33097 / NRRL 1555)</name>
    <dbReference type="NCBI Taxonomy" id="763407"/>
    <lineage>
        <taxon>Eukaryota</taxon>
        <taxon>Fungi</taxon>
        <taxon>Fungi incertae sedis</taxon>
        <taxon>Mucoromycota</taxon>
        <taxon>Mucoromycotina</taxon>
        <taxon>Mucoromycetes</taxon>
        <taxon>Mucorales</taxon>
        <taxon>Phycomycetaceae</taxon>
        <taxon>Phycomyces</taxon>
    </lineage>
</organism>
<dbReference type="Proteomes" id="UP000077315">
    <property type="component" value="Unassembled WGS sequence"/>
</dbReference>
<accession>A0A162TTA3</accession>
<dbReference type="RefSeq" id="XP_018287663.1">
    <property type="nucleotide sequence ID" value="XM_018443355.1"/>
</dbReference>
<dbReference type="InParanoid" id="A0A162TTA3"/>
<reference evidence="3" key="1">
    <citation type="submission" date="2015-06" db="EMBL/GenBank/DDBJ databases">
        <title>Expansion of signal transduction pathways in fungi by whole-genome duplication.</title>
        <authorList>
            <consortium name="DOE Joint Genome Institute"/>
            <person name="Corrochano L.M."/>
            <person name="Kuo A."/>
            <person name="Marcet-Houben M."/>
            <person name="Polaino S."/>
            <person name="Salamov A."/>
            <person name="Villalobos J.M."/>
            <person name="Alvarez M.I."/>
            <person name="Avalos J."/>
            <person name="Benito E.P."/>
            <person name="Benoit I."/>
            <person name="Burger G."/>
            <person name="Camino L.P."/>
            <person name="Canovas D."/>
            <person name="Cerda-Olmedo E."/>
            <person name="Cheng J.-F."/>
            <person name="Dominguez A."/>
            <person name="Elias M."/>
            <person name="Eslava A.P."/>
            <person name="Glaser F."/>
            <person name="Grimwood J."/>
            <person name="Gutierrez G."/>
            <person name="Heitman J."/>
            <person name="Henrissat B."/>
            <person name="Iturriaga E.A."/>
            <person name="Lang B.F."/>
            <person name="Lavin J.L."/>
            <person name="Lee S."/>
            <person name="Li W."/>
            <person name="Lindquist E."/>
            <person name="Lopez-Garcia S."/>
            <person name="Luque E.M."/>
            <person name="Marcos A.T."/>
            <person name="Martin J."/>
            <person name="McCluskey K."/>
            <person name="Medina H.R."/>
            <person name="Miralles-Duran A."/>
            <person name="Miyazaki A."/>
            <person name="Munoz-Torres E."/>
            <person name="Oguiza J.A."/>
            <person name="Ohm R."/>
            <person name="Olmedo M."/>
            <person name="Orejas M."/>
            <person name="Ortiz-Castellanos L."/>
            <person name="Pisabarro A.G."/>
            <person name="Rodriguez-Romero J."/>
            <person name="Ruiz-Herrera J."/>
            <person name="Ruiz-Vazquez R."/>
            <person name="Sanz C."/>
            <person name="Schackwitz W."/>
            <person name="Schmutz J."/>
            <person name="Shahriari M."/>
            <person name="Shelest E."/>
            <person name="Silva-Franco F."/>
            <person name="Soanes D."/>
            <person name="Syed K."/>
            <person name="Tagua V.G."/>
            <person name="Talbot N.J."/>
            <person name="Thon M."/>
            <person name="De vries R.P."/>
            <person name="Wiebenga A."/>
            <person name="Yadav J.S."/>
            <person name="Braun E.L."/>
            <person name="Baker S."/>
            <person name="Garre V."/>
            <person name="Horwitz B."/>
            <person name="Torres-Martinez S."/>
            <person name="Idnurm A."/>
            <person name="Herrera-Estrella A."/>
            <person name="Gabaldon T."/>
            <person name="Grigoriev I.V."/>
        </authorList>
    </citation>
    <scope>NUCLEOTIDE SEQUENCE [LARGE SCALE GENOMIC DNA]</scope>
    <source>
        <strain evidence="3">NRRL 1555(-)</strain>
    </source>
</reference>
<sequence>MYFDLPTAHERNSESPDSNNKNKKPIVADERLIEIINNIQDHWGSPPIMTPETLAYVLNNQWVKDHQLMPLDSPRLTVLNTRANHPQENEKERDGLASEPTASSVLNLVTELCRTMRHINSSDGSAMNDILMKDPHIQSMVQHQKLDNELSPQQVLSHVTQLLSKHNDLAEESKSTV</sequence>
<gene>
    <name evidence="2" type="ORF">PHYBLDRAFT_78310</name>
</gene>
<feature type="region of interest" description="Disordered" evidence="1">
    <location>
        <begin position="1"/>
        <end position="25"/>
    </location>
</feature>